<proteinExistence type="predicted"/>
<dbReference type="Proteomes" id="UP001365128">
    <property type="component" value="Unassembled WGS sequence"/>
</dbReference>
<accession>A0ABR1M2S3</accession>
<sequence length="221" mass="25236">MSSFVSTLCIVDCPYFIPSHVASRSIRCVGSCVGWTGCSACMTGGWSGAFRARMAHILGNKTPHYYPTGGYMDMWPQDHTHTHTHTRNAVDTTRRDIFHKSTVSLITHSRRHVVAIRMRQRQTLSRFSLCPIFLIQRFTQSKQAKELRCLPRWRHAGCVVAQVLSLRVVMGAWSKGVVCASALWRRFGCYVPLAEILCQPRTWYPTTFDLKIRLTTNWTGR</sequence>
<evidence type="ECO:0000313" key="2">
    <source>
        <dbReference type="Proteomes" id="UP001365128"/>
    </source>
</evidence>
<protein>
    <submittedName>
        <fullName evidence="1">Uncharacterized protein</fullName>
    </submittedName>
</protein>
<name>A0ABR1M2S3_9PEZI</name>
<reference evidence="1 2" key="1">
    <citation type="submission" date="2024-04" db="EMBL/GenBank/DDBJ databases">
        <title>Phyllosticta paracitricarpa is synonymous to the EU quarantine fungus P. citricarpa based on phylogenomic analyses.</title>
        <authorList>
            <consortium name="Lawrence Berkeley National Laboratory"/>
            <person name="Van Ingen-Buijs V.A."/>
            <person name="Van Westerhoven A.C."/>
            <person name="Haridas S."/>
            <person name="Skiadas P."/>
            <person name="Martin F."/>
            <person name="Groenewald J.Z."/>
            <person name="Crous P.W."/>
            <person name="Seidl M.F."/>
        </authorList>
    </citation>
    <scope>NUCLEOTIDE SEQUENCE [LARGE SCALE GENOMIC DNA]</scope>
    <source>
        <strain evidence="1 2">CBS 122670</strain>
    </source>
</reference>
<keyword evidence="2" id="KW-1185">Reference proteome</keyword>
<evidence type="ECO:0000313" key="1">
    <source>
        <dbReference type="EMBL" id="KAK7541819.1"/>
    </source>
</evidence>
<comment type="caution">
    <text evidence="1">The sequence shown here is derived from an EMBL/GenBank/DDBJ whole genome shotgun (WGS) entry which is preliminary data.</text>
</comment>
<organism evidence="1 2">
    <name type="scientific">Phyllosticta citricarpa</name>
    <dbReference type="NCBI Taxonomy" id="55181"/>
    <lineage>
        <taxon>Eukaryota</taxon>
        <taxon>Fungi</taxon>
        <taxon>Dikarya</taxon>
        <taxon>Ascomycota</taxon>
        <taxon>Pezizomycotina</taxon>
        <taxon>Dothideomycetes</taxon>
        <taxon>Dothideomycetes incertae sedis</taxon>
        <taxon>Botryosphaeriales</taxon>
        <taxon>Phyllostictaceae</taxon>
        <taxon>Phyllosticta</taxon>
    </lineage>
</organism>
<dbReference type="EMBL" id="JBBPDW010000023">
    <property type="protein sequence ID" value="KAK7541819.1"/>
    <property type="molecule type" value="Genomic_DNA"/>
</dbReference>
<gene>
    <name evidence="1" type="ORF">IWX46DRAFT_174468</name>
</gene>